<sequence>MGPEQRYTRPGEAAGLQDGGRHWRWLGRSSDWLFLSLEPLRWARARALTSRCPPRPQQSRLGNRAPSAQRCDAAGSRQPGSACTGFSPPSGGDLCWLGKAGHVCS</sequence>
<protein>
    <submittedName>
        <fullName evidence="2">Integral membrane protein GPR137C</fullName>
    </submittedName>
</protein>
<organism evidence="2 3">
    <name type="scientific">Platysternon megacephalum</name>
    <name type="common">big-headed turtle</name>
    <dbReference type="NCBI Taxonomy" id="55544"/>
    <lineage>
        <taxon>Eukaryota</taxon>
        <taxon>Metazoa</taxon>
        <taxon>Chordata</taxon>
        <taxon>Craniata</taxon>
        <taxon>Vertebrata</taxon>
        <taxon>Euteleostomi</taxon>
        <taxon>Archelosauria</taxon>
        <taxon>Testudinata</taxon>
        <taxon>Testudines</taxon>
        <taxon>Cryptodira</taxon>
        <taxon>Durocryptodira</taxon>
        <taxon>Testudinoidea</taxon>
        <taxon>Platysternidae</taxon>
        <taxon>Platysternon</taxon>
    </lineage>
</organism>
<feature type="region of interest" description="Disordered" evidence="1">
    <location>
        <begin position="51"/>
        <end position="92"/>
    </location>
</feature>
<reference evidence="2 3" key="1">
    <citation type="submission" date="2019-04" db="EMBL/GenBank/DDBJ databases">
        <title>Draft genome of the big-headed turtle Platysternon megacephalum.</title>
        <authorList>
            <person name="Gong S."/>
        </authorList>
    </citation>
    <scope>NUCLEOTIDE SEQUENCE [LARGE SCALE GENOMIC DNA]</scope>
    <source>
        <strain evidence="2">DO16091913</strain>
        <tissue evidence="2">Muscle</tissue>
    </source>
</reference>
<evidence type="ECO:0000313" key="3">
    <source>
        <dbReference type="Proteomes" id="UP000297703"/>
    </source>
</evidence>
<evidence type="ECO:0000313" key="2">
    <source>
        <dbReference type="EMBL" id="TFK06574.1"/>
    </source>
</evidence>
<name>A0A4D9EKH1_9SAUR</name>
<dbReference type="EMBL" id="QXTE01000096">
    <property type="protein sequence ID" value="TFK06574.1"/>
    <property type="molecule type" value="Genomic_DNA"/>
</dbReference>
<dbReference type="Proteomes" id="UP000297703">
    <property type="component" value="Unassembled WGS sequence"/>
</dbReference>
<gene>
    <name evidence="2" type="ORF">DR999_PMT10891</name>
</gene>
<proteinExistence type="predicted"/>
<comment type="caution">
    <text evidence="2">The sequence shown here is derived from an EMBL/GenBank/DDBJ whole genome shotgun (WGS) entry which is preliminary data.</text>
</comment>
<reference evidence="2 3" key="2">
    <citation type="submission" date="2019-04" db="EMBL/GenBank/DDBJ databases">
        <title>The genome sequence of big-headed turtle.</title>
        <authorList>
            <person name="Gong S."/>
        </authorList>
    </citation>
    <scope>NUCLEOTIDE SEQUENCE [LARGE SCALE GENOMIC DNA]</scope>
    <source>
        <strain evidence="2">DO16091913</strain>
        <tissue evidence="2">Muscle</tissue>
    </source>
</reference>
<keyword evidence="3" id="KW-1185">Reference proteome</keyword>
<dbReference type="AlphaFoldDB" id="A0A4D9EKH1"/>
<accession>A0A4D9EKH1</accession>
<evidence type="ECO:0000256" key="1">
    <source>
        <dbReference type="SAM" id="MobiDB-lite"/>
    </source>
</evidence>